<evidence type="ECO:0000256" key="1">
    <source>
        <dbReference type="SAM" id="Phobius"/>
    </source>
</evidence>
<dbReference type="RefSeq" id="WP_406788674.1">
    <property type="nucleotide sequence ID" value="NZ_JBJIAA010000014.1"/>
</dbReference>
<keyword evidence="3" id="KW-1185">Reference proteome</keyword>
<name>A0ABW8THJ9_9CLOT</name>
<evidence type="ECO:0000313" key="3">
    <source>
        <dbReference type="Proteomes" id="UP001623592"/>
    </source>
</evidence>
<dbReference type="Proteomes" id="UP001623592">
    <property type="component" value="Unassembled WGS sequence"/>
</dbReference>
<evidence type="ECO:0000313" key="2">
    <source>
        <dbReference type="EMBL" id="MFL0252021.1"/>
    </source>
</evidence>
<proteinExistence type="predicted"/>
<organism evidence="2 3">
    <name type="scientific">Clostridium neuense</name>
    <dbReference type="NCBI Taxonomy" id="1728934"/>
    <lineage>
        <taxon>Bacteria</taxon>
        <taxon>Bacillati</taxon>
        <taxon>Bacillota</taxon>
        <taxon>Clostridia</taxon>
        <taxon>Eubacteriales</taxon>
        <taxon>Clostridiaceae</taxon>
        <taxon>Clostridium</taxon>
    </lineage>
</organism>
<protein>
    <recommendedName>
        <fullName evidence="4">Secreted protein</fullName>
    </recommendedName>
</protein>
<dbReference type="EMBL" id="JBJIAA010000014">
    <property type="protein sequence ID" value="MFL0252021.1"/>
    <property type="molecule type" value="Genomic_DNA"/>
</dbReference>
<comment type="caution">
    <text evidence="2">The sequence shown here is derived from an EMBL/GenBank/DDBJ whole genome shotgun (WGS) entry which is preliminary data.</text>
</comment>
<sequence>MRKIHIISIVLGIILIIVIILTIFALLGRKLVIICNKLSMETNDGAKNEEQKDSWLIADASDNEVDAEVIEPIKKTKE</sequence>
<keyword evidence="1" id="KW-0472">Membrane</keyword>
<gene>
    <name evidence="2" type="ORF">ACJDT4_16495</name>
</gene>
<feature type="transmembrane region" description="Helical" evidence="1">
    <location>
        <begin position="6"/>
        <end position="27"/>
    </location>
</feature>
<keyword evidence="1" id="KW-1133">Transmembrane helix</keyword>
<reference evidence="2 3" key="1">
    <citation type="submission" date="2024-11" db="EMBL/GenBank/DDBJ databases">
        <authorList>
            <person name="Heng Y.C."/>
            <person name="Lim A.C.H."/>
            <person name="Lee J.K.Y."/>
            <person name="Kittelmann S."/>
        </authorList>
    </citation>
    <scope>NUCLEOTIDE SEQUENCE [LARGE SCALE GENOMIC DNA]</scope>
    <source>
        <strain evidence="2 3">WILCCON 0114</strain>
    </source>
</reference>
<keyword evidence="1" id="KW-0812">Transmembrane</keyword>
<accession>A0ABW8THJ9</accession>
<evidence type="ECO:0008006" key="4">
    <source>
        <dbReference type="Google" id="ProtNLM"/>
    </source>
</evidence>